<gene>
    <name evidence="1" type="ORF">ACFQ03_03260</name>
</gene>
<protein>
    <submittedName>
        <fullName evidence="1">DUF2508 family protein</fullName>
    </submittedName>
</protein>
<reference evidence="2" key="1">
    <citation type="journal article" date="2019" name="Int. J. Syst. Evol. Microbiol.">
        <title>The Global Catalogue of Microorganisms (GCM) 10K type strain sequencing project: providing services to taxonomists for standard genome sequencing and annotation.</title>
        <authorList>
            <consortium name="The Broad Institute Genomics Platform"/>
            <consortium name="The Broad Institute Genome Sequencing Center for Infectious Disease"/>
            <person name="Wu L."/>
            <person name="Ma J."/>
        </authorList>
    </citation>
    <scope>NUCLEOTIDE SEQUENCE [LARGE SCALE GENOMIC DNA]</scope>
    <source>
        <strain evidence="2">CCUG 57263</strain>
    </source>
</reference>
<sequence>MKWFLNWRRNKETAASIKDKLALLEEIRQSQLEWRNAQHRLEWVVGQDEVDCAIYDLVAAEKKYEMLLRLAKQQQWNQGFVNYEREVI</sequence>
<dbReference type="Proteomes" id="UP001597120">
    <property type="component" value="Unassembled WGS sequence"/>
</dbReference>
<evidence type="ECO:0000313" key="1">
    <source>
        <dbReference type="EMBL" id="MFD0868155.1"/>
    </source>
</evidence>
<evidence type="ECO:0000313" key="2">
    <source>
        <dbReference type="Proteomes" id="UP001597120"/>
    </source>
</evidence>
<dbReference type="EMBL" id="JBHTIU010000010">
    <property type="protein sequence ID" value="MFD0868155.1"/>
    <property type="molecule type" value="Genomic_DNA"/>
</dbReference>
<dbReference type="Pfam" id="PF10704">
    <property type="entry name" value="DUF2508"/>
    <property type="match status" value="1"/>
</dbReference>
<keyword evidence="2" id="KW-1185">Reference proteome</keyword>
<name>A0ABW3D408_9BACL</name>
<accession>A0ABW3D408</accession>
<dbReference type="RefSeq" id="WP_144941997.1">
    <property type="nucleotide sequence ID" value="NZ_JBHTIU010000010.1"/>
</dbReference>
<dbReference type="InterPro" id="IPR019644">
    <property type="entry name" value="DUF2508"/>
</dbReference>
<comment type="caution">
    <text evidence="1">The sequence shown here is derived from an EMBL/GenBank/DDBJ whole genome shotgun (WGS) entry which is preliminary data.</text>
</comment>
<organism evidence="1 2">
    <name type="scientific">Paenibacillus residui</name>
    <dbReference type="NCBI Taxonomy" id="629724"/>
    <lineage>
        <taxon>Bacteria</taxon>
        <taxon>Bacillati</taxon>
        <taxon>Bacillota</taxon>
        <taxon>Bacilli</taxon>
        <taxon>Bacillales</taxon>
        <taxon>Paenibacillaceae</taxon>
        <taxon>Paenibacillus</taxon>
    </lineage>
</organism>
<proteinExistence type="predicted"/>